<keyword evidence="1" id="KW-0812">Transmembrane</keyword>
<feature type="transmembrane region" description="Helical" evidence="1">
    <location>
        <begin position="153"/>
        <end position="171"/>
    </location>
</feature>
<evidence type="ECO:0000256" key="1">
    <source>
        <dbReference type="SAM" id="Phobius"/>
    </source>
</evidence>
<dbReference type="AlphaFoldDB" id="A0A6C0KN11"/>
<feature type="transmembrane region" description="Helical" evidence="1">
    <location>
        <begin position="30"/>
        <end position="54"/>
    </location>
</feature>
<feature type="transmembrane region" description="Helical" evidence="1">
    <location>
        <begin position="177"/>
        <end position="202"/>
    </location>
</feature>
<evidence type="ECO:0000313" key="2">
    <source>
        <dbReference type="EMBL" id="QHU19009.1"/>
    </source>
</evidence>
<dbReference type="EMBL" id="MN740943">
    <property type="protein sequence ID" value="QHU19009.1"/>
    <property type="molecule type" value="Genomic_DNA"/>
</dbReference>
<feature type="transmembrane region" description="Helical" evidence="1">
    <location>
        <begin position="302"/>
        <end position="328"/>
    </location>
</feature>
<keyword evidence="1" id="KW-0472">Membrane</keyword>
<reference evidence="2" key="1">
    <citation type="journal article" date="2020" name="Nature">
        <title>Giant virus diversity and host interactions through global metagenomics.</title>
        <authorList>
            <person name="Schulz F."/>
            <person name="Roux S."/>
            <person name="Paez-Espino D."/>
            <person name="Jungbluth S."/>
            <person name="Walsh D.A."/>
            <person name="Denef V.J."/>
            <person name="McMahon K.D."/>
            <person name="Konstantinidis K.T."/>
            <person name="Eloe-Fadrosh E.A."/>
            <person name="Kyrpides N.C."/>
            <person name="Woyke T."/>
        </authorList>
    </citation>
    <scope>NUCLEOTIDE SEQUENCE</scope>
    <source>
        <strain evidence="2">GVMAG-S-3300013014-104</strain>
    </source>
</reference>
<keyword evidence="1" id="KW-1133">Transmembrane helix</keyword>
<protein>
    <submittedName>
        <fullName evidence="2">Uncharacterized protein</fullName>
    </submittedName>
</protein>
<sequence length="398" mass="45498">MSSENTNTIDEKKDTNSNTSTKDNSIVKFLIYYLGVTIFSIILQVFVLGSIGLYTTKVAQSNILPDNANLAPFSNINRIIKDNPIDINVIKPWQYFFSFNTNETISQKIQFDSEDYLKSFKNSFLCFIKSYAKPDSGPFANTALFYSKTYDDIIARNFMLINTIFYYLSFLPESVIMLIYGVFGIPLFFIFFLVSYIWIFIYHFINIPQFFRAGSENNEKKWESINKISFFRIIPLIFLGLNCFGAFLSFLITPFLFTLYTFFAPLLVSGKVNGKNYGLFNLIIDSFKFKSKFFLDLASIGLIANAFSFFTTNIALAVLPAIIVLYFIGEFNINSADWNTEGFSKLIGIKKIISNQTDINYNTVAFDICSIPEENVAKQTGGKKPKNANNKKYDIRLV</sequence>
<name>A0A6C0KN11_9ZZZZ</name>
<proteinExistence type="predicted"/>
<accession>A0A6C0KN11</accession>
<organism evidence="2">
    <name type="scientific">viral metagenome</name>
    <dbReference type="NCBI Taxonomy" id="1070528"/>
    <lineage>
        <taxon>unclassified sequences</taxon>
        <taxon>metagenomes</taxon>
        <taxon>organismal metagenomes</taxon>
    </lineage>
</organism>
<feature type="transmembrane region" description="Helical" evidence="1">
    <location>
        <begin position="230"/>
        <end position="263"/>
    </location>
</feature>